<dbReference type="GO" id="GO:0003723">
    <property type="term" value="F:RNA binding"/>
    <property type="evidence" value="ECO:0007669"/>
    <property type="project" value="UniProtKB-UniRule"/>
</dbReference>
<dbReference type="InterPro" id="IPR001374">
    <property type="entry name" value="R3H_dom"/>
</dbReference>
<dbReference type="GO" id="GO:0005737">
    <property type="term" value="C:cytoplasm"/>
    <property type="evidence" value="ECO:0007669"/>
    <property type="project" value="UniProtKB-SubCell"/>
</dbReference>
<evidence type="ECO:0000256" key="1">
    <source>
        <dbReference type="ARBA" id="ARBA00022490"/>
    </source>
</evidence>
<dbReference type="InterPro" id="IPR036867">
    <property type="entry name" value="R3H_dom_sf"/>
</dbReference>
<dbReference type="PANTHER" id="PTHR35800">
    <property type="entry name" value="PROTEIN JAG"/>
    <property type="match status" value="1"/>
</dbReference>
<dbReference type="InterPro" id="IPR038247">
    <property type="entry name" value="Jag_N_dom_sf"/>
</dbReference>
<dbReference type="PROSITE" id="PS50084">
    <property type="entry name" value="KH_TYPE_1"/>
    <property type="match status" value="1"/>
</dbReference>
<dbReference type="InterPro" id="IPR032782">
    <property type="entry name" value="KhpB_N"/>
</dbReference>
<dbReference type="HAMAP" id="MF_00867">
    <property type="entry name" value="KhpB"/>
    <property type="match status" value="1"/>
</dbReference>
<dbReference type="InterPro" id="IPR015946">
    <property type="entry name" value="KH_dom-like_a/b"/>
</dbReference>
<dbReference type="OrthoDB" id="9794483at2"/>
<keyword evidence="1 6" id="KW-0963">Cytoplasm</keyword>
<evidence type="ECO:0000313" key="10">
    <source>
        <dbReference type="Proteomes" id="UP000235589"/>
    </source>
</evidence>
<dbReference type="Gene3D" id="3.30.300.20">
    <property type="match status" value="1"/>
</dbReference>
<reference evidence="9 10" key="1">
    <citation type="submission" date="2017-04" db="EMBL/GenBank/DDBJ databases">
        <title>Monoglobus pectinilyticus 14 draft genome.</title>
        <authorList>
            <person name="Kim C."/>
            <person name="Rosendale D.I."/>
            <person name="Kelly W.J."/>
            <person name="Tannock G.W."/>
            <person name="Patchett M.L."/>
            <person name="Jordens J.Z."/>
        </authorList>
    </citation>
    <scope>NUCLEOTIDE SEQUENCE [LARGE SCALE GENOMIC DNA]</scope>
    <source>
        <strain evidence="9 10">14</strain>
    </source>
</reference>
<sequence length="305" mass="34703">MPRKIEKNAKSKEEALRLAAEEFGVSIEELSYTVEREIGKGILGRLLGREVIISAWITKEAQEEEQLRNAREQRRQVRERKAAESAKKTDASKQNNKNTEIEKPLIKKEQPAAKKEQPVKKQAAVQTSDGETEKQQETSKQQEQAPKKERNREVTEKSVSDAQYFAENVIHMMGLPEAKVEASNGGSAVDVEVSGERMGLLIGKRGDTLDAVQYLTSLYVNREKNSYIKVNIDTEGYRAKREETLIKLAHSLERRVLRERKPVTLEPMSPNERRIIHSALQDNDRIKTYSVGEEPNRKVVVALQD</sequence>
<dbReference type="Proteomes" id="UP000235589">
    <property type="component" value="Chromosome"/>
</dbReference>
<dbReference type="GO" id="GO:0008360">
    <property type="term" value="P:regulation of cell shape"/>
    <property type="evidence" value="ECO:0007669"/>
    <property type="project" value="UniProtKB-KW"/>
</dbReference>
<dbReference type="Gene3D" id="3.30.1370.50">
    <property type="entry name" value="R3H-like domain"/>
    <property type="match status" value="1"/>
</dbReference>
<dbReference type="InterPro" id="IPR039247">
    <property type="entry name" value="KhpB"/>
</dbReference>
<feature type="region of interest" description="Jag_N domain" evidence="6">
    <location>
        <begin position="6"/>
        <end position="56"/>
    </location>
</feature>
<dbReference type="GO" id="GO:0009252">
    <property type="term" value="P:peptidoglycan biosynthetic process"/>
    <property type="evidence" value="ECO:0007669"/>
    <property type="project" value="UniProtKB-UniRule"/>
</dbReference>
<feature type="domain" description="R3H" evidence="8">
    <location>
        <begin position="239"/>
        <end position="305"/>
    </location>
</feature>
<evidence type="ECO:0000256" key="6">
    <source>
        <dbReference type="HAMAP-Rule" id="MF_00867"/>
    </source>
</evidence>
<keyword evidence="3 6" id="KW-0133">Cell shape</keyword>
<dbReference type="SMART" id="SM01245">
    <property type="entry name" value="Jag_N"/>
    <property type="match status" value="1"/>
</dbReference>
<evidence type="ECO:0000256" key="5">
    <source>
        <dbReference type="ARBA" id="ARBA00023316"/>
    </source>
</evidence>
<keyword evidence="5 6" id="KW-0961">Cell wall biogenesis/degradation</keyword>
<keyword evidence="10" id="KW-1185">Reference proteome</keyword>
<comment type="similarity">
    <text evidence="6">Belongs to the KhpB RNA-binding protein family.</text>
</comment>
<accession>A0A2K9P267</accession>
<dbReference type="InterPro" id="IPR038008">
    <property type="entry name" value="Jag_KH"/>
</dbReference>
<comment type="function">
    <text evidence="6">A probable RNA chaperone. Forms a complex with KhpA which binds to cellular RNA and controls its expression. Plays a role in peptidoglycan (PG) homeostasis and cell length regulation.</text>
</comment>
<evidence type="ECO:0000256" key="7">
    <source>
        <dbReference type="SAM" id="MobiDB-lite"/>
    </source>
</evidence>
<organism evidence="9 10">
    <name type="scientific">Monoglobus pectinilyticus</name>
    <dbReference type="NCBI Taxonomy" id="1981510"/>
    <lineage>
        <taxon>Bacteria</taxon>
        <taxon>Bacillati</taxon>
        <taxon>Bacillota</taxon>
        <taxon>Clostridia</taxon>
        <taxon>Monoglobales</taxon>
        <taxon>Monoglobaceae</taxon>
        <taxon>Monoglobus</taxon>
    </lineage>
</organism>
<keyword evidence="2 6" id="KW-0694">RNA-binding</keyword>
<feature type="compositionally biased region" description="Basic and acidic residues" evidence="7">
    <location>
        <begin position="145"/>
        <end position="159"/>
    </location>
</feature>
<keyword evidence="4 6" id="KW-0143">Chaperone</keyword>
<dbReference type="RefSeq" id="WP_158648926.1">
    <property type="nucleotide sequence ID" value="NZ_CP020991.1"/>
</dbReference>
<dbReference type="SUPFAM" id="SSF82708">
    <property type="entry name" value="R3H domain"/>
    <property type="match status" value="1"/>
</dbReference>
<evidence type="ECO:0000256" key="3">
    <source>
        <dbReference type="ARBA" id="ARBA00022960"/>
    </source>
</evidence>
<name>A0A2K9P267_9FIRM</name>
<evidence type="ECO:0000256" key="4">
    <source>
        <dbReference type="ARBA" id="ARBA00023186"/>
    </source>
</evidence>
<dbReference type="CDD" id="cd02414">
    <property type="entry name" value="KH-II_Jag"/>
    <property type="match status" value="1"/>
</dbReference>
<dbReference type="CDD" id="cd02644">
    <property type="entry name" value="R3H_jag"/>
    <property type="match status" value="1"/>
</dbReference>
<evidence type="ECO:0000256" key="2">
    <source>
        <dbReference type="ARBA" id="ARBA00022884"/>
    </source>
</evidence>
<dbReference type="NCBIfam" id="NF041568">
    <property type="entry name" value="Jag_EloR"/>
    <property type="match status" value="1"/>
</dbReference>
<proteinExistence type="inferred from homology"/>
<dbReference type="InterPro" id="IPR034079">
    <property type="entry name" value="R3H_KhpB"/>
</dbReference>
<dbReference type="GO" id="GO:0071555">
    <property type="term" value="P:cell wall organization"/>
    <property type="evidence" value="ECO:0007669"/>
    <property type="project" value="UniProtKB-KW"/>
</dbReference>
<evidence type="ECO:0000259" key="8">
    <source>
        <dbReference type="PROSITE" id="PS51061"/>
    </source>
</evidence>
<protein>
    <recommendedName>
        <fullName evidence="6">RNA-binding protein KhpB</fullName>
    </recommendedName>
    <alternativeName>
        <fullName evidence="6">RNA-binding protein EloR</fullName>
    </alternativeName>
</protein>
<dbReference type="AlphaFoldDB" id="A0A2K9P267"/>
<dbReference type="KEGG" id="mpec:B9O19_01176"/>
<feature type="compositionally biased region" description="Basic and acidic residues" evidence="7">
    <location>
        <begin position="99"/>
        <end position="119"/>
    </location>
</feature>
<dbReference type="Gene3D" id="3.30.30.80">
    <property type="entry name" value="probable RNA-binding protein from clostridium symbiosum atcc 14940"/>
    <property type="match status" value="1"/>
</dbReference>
<evidence type="ECO:0000313" key="9">
    <source>
        <dbReference type="EMBL" id="AUO19337.1"/>
    </source>
</evidence>
<feature type="compositionally biased region" description="Basic and acidic residues" evidence="7">
    <location>
        <begin position="65"/>
        <end position="91"/>
    </location>
</feature>
<dbReference type="GeneID" id="98062582"/>
<comment type="subunit">
    <text evidence="6">Forms a complex with KhpA.</text>
</comment>
<dbReference type="Pfam" id="PF14804">
    <property type="entry name" value="Jag_N"/>
    <property type="match status" value="1"/>
</dbReference>
<dbReference type="SMART" id="SM00393">
    <property type="entry name" value="R3H"/>
    <property type="match status" value="1"/>
</dbReference>
<dbReference type="Pfam" id="PF01424">
    <property type="entry name" value="R3H"/>
    <property type="match status" value="1"/>
</dbReference>
<dbReference type="Pfam" id="PF13083">
    <property type="entry name" value="KH_KhpA-B"/>
    <property type="match status" value="1"/>
</dbReference>
<feature type="region of interest" description="Disordered" evidence="7">
    <location>
        <begin position="62"/>
        <end position="159"/>
    </location>
</feature>
<comment type="domain">
    <text evidence="6">Has an N-terminal Jag-N domain and 2 RNA-binding domains (KH and R3H).</text>
</comment>
<dbReference type="PANTHER" id="PTHR35800:SF1">
    <property type="entry name" value="RNA-BINDING PROTEIN KHPB"/>
    <property type="match status" value="1"/>
</dbReference>
<comment type="subcellular location">
    <subcellularLocation>
        <location evidence="6">Cytoplasm</location>
    </subcellularLocation>
</comment>
<gene>
    <name evidence="6" type="primary">khpB</name>
    <name evidence="6" type="synonym">eloR</name>
    <name evidence="9" type="ORF">B9O19_01176</name>
</gene>
<dbReference type="PROSITE" id="PS51061">
    <property type="entry name" value="R3H"/>
    <property type="match status" value="1"/>
</dbReference>
<dbReference type="EMBL" id="CP020991">
    <property type="protein sequence ID" value="AUO19337.1"/>
    <property type="molecule type" value="Genomic_DNA"/>
</dbReference>